<comment type="caution">
    <text evidence="4">The sequence shown here is derived from an EMBL/GenBank/DDBJ whole genome shotgun (WGS) entry which is preliminary data.</text>
</comment>
<dbReference type="Gene3D" id="3.40.50.2300">
    <property type="match status" value="1"/>
</dbReference>
<dbReference type="GO" id="GO:0003677">
    <property type="term" value="F:DNA binding"/>
    <property type="evidence" value="ECO:0007669"/>
    <property type="project" value="InterPro"/>
</dbReference>
<dbReference type="PANTHER" id="PTHR37299:SF1">
    <property type="entry name" value="STAGE 0 SPORULATION PROTEIN A HOMOLOG"/>
    <property type="match status" value="1"/>
</dbReference>
<evidence type="ECO:0000313" key="5">
    <source>
        <dbReference type="Proteomes" id="UP000320773"/>
    </source>
</evidence>
<dbReference type="Pfam" id="PF04397">
    <property type="entry name" value="LytTR"/>
    <property type="match status" value="1"/>
</dbReference>
<dbReference type="PANTHER" id="PTHR37299">
    <property type="entry name" value="TRANSCRIPTIONAL REGULATOR-RELATED"/>
    <property type="match status" value="1"/>
</dbReference>
<sequence>MMTKVLIIDDEKHCIITLEHILADMENVSIVATTQDSTKAKELIEKHLPDIIFLDIEMPVLNGFDLLAQFTQLPFKVVFTTAYDQYAIKALKINALDYLLKPIDQKDIEQVLEKFNAQELNLTKDQLKHLHQFINGKMQDTMALSTQDGLHFVKIDDIMYLEASSCYTYIIMNDKTKHLASKTMINFEEVLQDNSLFFRAHKSHIINLKFIKQYIRGEGGEIIMQDGKNIALSRNKKQEFLSLFKKV</sequence>
<dbReference type="Gene3D" id="2.40.50.1020">
    <property type="entry name" value="LytTr DNA-binding domain"/>
    <property type="match status" value="1"/>
</dbReference>
<dbReference type="PROSITE" id="PS50110">
    <property type="entry name" value="RESPONSE_REGULATORY"/>
    <property type="match status" value="1"/>
</dbReference>
<dbReference type="SMART" id="SM00850">
    <property type="entry name" value="LytTR"/>
    <property type="match status" value="1"/>
</dbReference>
<protein>
    <submittedName>
        <fullName evidence="4">LytTR family two component transcriptional regulator</fullName>
    </submittedName>
</protein>
<feature type="domain" description="Response regulatory" evidence="2">
    <location>
        <begin position="4"/>
        <end position="116"/>
    </location>
</feature>
<dbReference type="GO" id="GO:0000156">
    <property type="term" value="F:phosphorelay response regulator activity"/>
    <property type="evidence" value="ECO:0007669"/>
    <property type="project" value="InterPro"/>
</dbReference>
<organism evidence="4 5">
    <name type="scientific">Flavobacterium branchiophilum</name>
    <dbReference type="NCBI Taxonomy" id="55197"/>
    <lineage>
        <taxon>Bacteria</taxon>
        <taxon>Pseudomonadati</taxon>
        <taxon>Bacteroidota</taxon>
        <taxon>Flavobacteriia</taxon>
        <taxon>Flavobacteriales</taxon>
        <taxon>Flavobacteriaceae</taxon>
        <taxon>Flavobacterium</taxon>
    </lineage>
</organism>
<reference evidence="4 5" key="1">
    <citation type="submission" date="2019-06" db="EMBL/GenBank/DDBJ databases">
        <title>Genomic Encyclopedia of Archaeal and Bacterial Type Strains, Phase II (KMG-II): from individual species to whole genera.</title>
        <authorList>
            <person name="Goeker M."/>
        </authorList>
    </citation>
    <scope>NUCLEOTIDE SEQUENCE [LARGE SCALE GENOMIC DNA]</scope>
    <source>
        <strain evidence="4 5">DSM 24789</strain>
    </source>
</reference>
<dbReference type="EMBL" id="VFPJ01000001">
    <property type="protein sequence ID" value="TQM41203.1"/>
    <property type="molecule type" value="Genomic_DNA"/>
</dbReference>
<feature type="domain" description="HTH LytTR-type" evidence="3">
    <location>
        <begin position="142"/>
        <end position="246"/>
    </location>
</feature>
<keyword evidence="1" id="KW-0597">Phosphoprotein</keyword>
<dbReference type="InterPro" id="IPR011006">
    <property type="entry name" value="CheY-like_superfamily"/>
</dbReference>
<evidence type="ECO:0000256" key="1">
    <source>
        <dbReference type="PROSITE-ProRule" id="PRU00169"/>
    </source>
</evidence>
<evidence type="ECO:0000259" key="3">
    <source>
        <dbReference type="PROSITE" id="PS50930"/>
    </source>
</evidence>
<evidence type="ECO:0000259" key="2">
    <source>
        <dbReference type="PROSITE" id="PS50110"/>
    </source>
</evidence>
<dbReference type="PROSITE" id="PS50930">
    <property type="entry name" value="HTH_LYTTR"/>
    <property type="match status" value="1"/>
</dbReference>
<dbReference type="InterPro" id="IPR007492">
    <property type="entry name" value="LytTR_DNA-bd_dom"/>
</dbReference>
<dbReference type="SMART" id="SM00448">
    <property type="entry name" value="REC"/>
    <property type="match status" value="1"/>
</dbReference>
<dbReference type="SUPFAM" id="SSF52172">
    <property type="entry name" value="CheY-like"/>
    <property type="match status" value="1"/>
</dbReference>
<feature type="modified residue" description="4-aspartylphosphate" evidence="1">
    <location>
        <position position="55"/>
    </location>
</feature>
<dbReference type="Pfam" id="PF00072">
    <property type="entry name" value="Response_reg"/>
    <property type="match status" value="1"/>
</dbReference>
<dbReference type="RefSeq" id="WP_243389504.1">
    <property type="nucleotide sequence ID" value="NZ_VFPJ01000001.1"/>
</dbReference>
<dbReference type="InterPro" id="IPR001789">
    <property type="entry name" value="Sig_transdc_resp-reg_receiver"/>
</dbReference>
<gene>
    <name evidence="4" type="ORF">BC670_2145</name>
</gene>
<dbReference type="AlphaFoldDB" id="A0A543G545"/>
<name>A0A543G545_9FLAO</name>
<dbReference type="Proteomes" id="UP000320773">
    <property type="component" value="Unassembled WGS sequence"/>
</dbReference>
<evidence type="ECO:0000313" key="4">
    <source>
        <dbReference type="EMBL" id="TQM41203.1"/>
    </source>
</evidence>
<proteinExistence type="predicted"/>
<dbReference type="InterPro" id="IPR046947">
    <property type="entry name" value="LytR-like"/>
</dbReference>
<accession>A0A543G545</accession>